<name>C5LG75_PERM5</name>
<organism evidence="3">
    <name type="scientific">Perkinsus marinus (strain ATCC 50983 / TXsc)</name>
    <dbReference type="NCBI Taxonomy" id="423536"/>
    <lineage>
        <taxon>Eukaryota</taxon>
        <taxon>Sar</taxon>
        <taxon>Alveolata</taxon>
        <taxon>Perkinsozoa</taxon>
        <taxon>Perkinsea</taxon>
        <taxon>Perkinsida</taxon>
        <taxon>Perkinsidae</taxon>
        <taxon>Perkinsus</taxon>
    </lineage>
</organism>
<evidence type="ECO:0000256" key="1">
    <source>
        <dbReference type="SAM" id="MobiDB-lite"/>
    </source>
</evidence>
<dbReference type="OrthoDB" id="3218065at2759"/>
<accession>C5LG75</accession>
<sequence>MPIYRSHPIDDFLSSSQSSAGTVGGSGSDAEHNFSNYHKFKLKFGTGRSSMRLKTESASIAVDRSNHVHNYNTRFQPSPRTKNEHPTVMTHPDLRSSRCYCPEGILGFPTATKATRKLVREPIFDSEFEDFRDRVRERVQSLNFHEVADRERLYDELAGVYPSLRTIDDDSQQTLLQEQAVARGDRVIYGVEFHPELAPIDAAYRSIAKAMRVTNSAKSTAGF</sequence>
<protein>
    <recommendedName>
        <fullName evidence="4">Glutamine amidotransferase domain-containing protein</fullName>
    </recommendedName>
</protein>
<dbReference type="RefSeq" id="XP_002772514.1">
    <property type="nucleotide sequence ID" value="XM_002772468.1"/>
</dbReference>
<dbReference type="InParanoid" id="C5LG75"/>
<dbReference type="EMBL" id="GG681723">
    <property type="protein sequence ID" value="EER04330.1"/>
    <property type="molecule type" value="Genomic_DNA"/>
</dbReference>
<reference evidence="2 3" key="1">
    <citation type="submission" date="2008-07" db="EMBL/GenBank/DDBJ databases">
        <authorList>
            <person name="El-Sayed N."/>
            <person name="Caler E."/>
            <person name="Inman J."/>
            <person name="Amedeo P."/>
            <person name="Hass B."/>
            <person name="Wortman J."/>
        </authorList>
    </citation>
    <scope>NUCLEOTIDE SEQUENCE [LARGE SCALE GENOMIC DNA]</scope>
    <source>
        <strain evidence="3">ATCC 50983 / TXsc</strain>
    </source>
</reference>
<feature type="region of interest" description="Disordered" evidence="1">
    <location>
        <begin position="1"/>
        <end position="28"/>
    </location>
</feature>
<dbReference type="GeneID" id="9036895"/>
<dbReference type="Proteomes" id="UP000007800">
    <property type="component" value="Unassembled WGS sequence"/>
</dbReference>
<evidence type="ECO:0000313" key="3">
    <source>
        <dbReference type="Proteomes" id="UP000007800"/>
    </source>
</evidence>
<feature type="region of interest" description="Disordered" evidence="1">
    <location>
        <begin position="70"/>
        <end position="91"/>
    </location>
</feature>
<feature type="compositionally biased region" description="Polar residues" evidence="1">
    <location>
        <begin position="70"/>
        <end position="80"/>
    </location>
</feature>
<evidence type="ECO:0000313" key="2">
    <source>
        <dbReference type="EMBL" id="EER04330.1"/>
    </source>
</evidence>
<keyword evidence="3" id="KW-1185">Reference proteome</keyword>
<proteinExistence type="predicted"/>
<gene>
    <name evidence="2" type="ORF">Pmar_PMAR021837</name>
</gene>
<dbReference type="AlphaFoldDB" id="C5LG75"/>
<evidence type="ECO:0008006" key="4">
    <source>
        <dbReference type="Google" id="ProtNLM"/>
    </source>
</evidence>